<keyword evidence="1 2" id="KW-0238">DNA-binding</keyword>
<evidence type="ECO:0000313" key="5">
    <source>
        <dbReference type="EMBL" id="SEU38302.1"/>
    </source>
</evidence>
<sequence length="90" mass="10222">MFGVPWFHFIVAPPRARIEGMRERLLRAAEGLLREEGLQAVTLEAVARRAHAGRGAPRYHFGGRQGLLEALAARQHPRVRGRRRVPHTVR</sequence>
<dbReference type="InterPro" id="IPR009057">
    <property type="entry name" value="Homeodomain-like_sf"/>
</dbReference>
<protein>
    <submittedName>
        <fullName evidence="5">Transcriptional regulator, TetR family</fullName>
    </submittedName>
</protein>
<reference evidence="4 7" key="2">
    <citation type="submission" date="2019-07" db="EMBL/GenBank/DDBJ databases">
        <title>Whole genome shotgun sequence of Myxococcus fulvus NBRC 100333.</title>
        <authorList>
            <person name="Hosoyama A."/>
            <person name="Uohara A."/>
            <person name="Ohji S."/>
            <person name="Ichikawa N."/>
        </authorList>
    </citation>
    <scope>NUCLEOTIDE SEQUENCE [LARGE SCALE GENOMIC DNA]</scope>
    <source>
        <strain evidence="4 7">NBRC 100333</strain>
    </source>
</reference>
<dbReference type="Gene3D" id="1.10.357.10">
    <property type="entry name" value="Tetracycline Repressor, domain 2"/>
    <property type="match status" value="1"/>
</dbReference>
<organism evidence="4 7">
    <name type="scientific">Myxococcus fulvus</name>
    <dbReference type="NCBI Taxonomy" id="33"/>
    <lineage>
        <taxon>Bacteria</taxon>
        <taxon>Pseudomonadati</taxon>
        <taxon>Myxococcota</taxon>
        <taxon>Myxococcia</taxon>
        <taxon>Myxococcales</taxon>
        <taxon>Cystobacterineae</taxon>
        <taxon>Myxococcaceae</taxon>
        <taxon>Myxococcus</taxon>
    </lineage>
</organism>
<evidence type="ECO:0000313" key="6">
    <source>
        <dbReference type="Proteomes" id="UP000183760"/>
    </source>
</evidence>
<dbReference type="RefSeq" id="WP_052770842.1">
    <property type="nucleotide sequence ID" value="NZ_BJXR01000072.1"/>
</dbReference>
<accession>A0A511TFT0</accession>
<dbReference type="Pfam" id="PF00440">
    <property type="entry name" value="TetR_N"/>
    <property type="match status" value="1"/>
</dbReference>
<dbReference type="EMBL" id="BJXR01000072">
    <property type="protein sequence ID" value="GEN13020.1"/>
    <property type="molecule type" value="Genomic_DNA"/>
</dbReference>
<dbReference type="PRINTS" id="PR00455">
    <property type="entry name" value="HTHTETR"/>
</dbReference>
<dbReference type="Proteomes" id="UP000183760">
    <property type="component" value="Unassembled WGS sequence"/>
</dbReference>
<proteinExistence type="predicted"/>
<dbReference type="GO" id="GO:0000976">
    <property type="term" value="F:transcription cis-regulatory region binding"/>
    <property type="evidence" value="ECO:0007669"/>
    <property type="project" value="TreeGrafter"/>
</dbReference>
<dbReference type="STRING" id="1334629.MFUL124B02_09805"/>
<dbReference type="EMBL" id="FOIB01000013">
    <property type="protein sequence ID" value="SEU38302.1"/>
    <property type="molecule type" value="Genomic_DNA"/>
</dbReference>
<gene>
    <name evidence="4" type="ORF">MFU01_80570</name>
    <name evidence="5" type="ORF">SAMN05443572_11317</name>
</gene>
<dbReference type="PANTHER" id="PTHR30055:SF209">
    <property type="entry name" value="POSSIBLE TRANSCRIPTIONAL REGULATORY PROTEIN (PROBABLY TETR-FAMILY)"/>
    <property type="match status" value="1"/>
</dbReference>
<name>A0A511TFT0_MYXFU</name>
<evidence type="ECO:0000259" key="3">
    <source>
        <dbReference type="PROSITE" id="PS50977"/>
    </source>
</evidence>
<keyword evidence="6" id="KW-1185">Reference proteome</keyword>
<dbReference type="InterPro" id="IPR050109">
    <property type="entry name" value="HTH-type_TetR-like_transc_reg"/>
</dbReference>
<dbReference type="Proteomes" id="UP000321514">
    <property type="component" value="Unassembled WGS sequence"/>
</dbReference>
<dbReference type="AlphaFoldDB" id="A0A511TFT0"/>
<feature type="DNA-binding region" description="H-T-H motif" evidence="2">
    <location>
        <begin position="42"/>
        <end position="61"/>
    </location>
</feature>
<evidence type="ECO:0000313" key="7">
    <source>
        <dbReference type="Proteomes" id="UP000321514"/>
    </source>
</evidence>
<dbReference type="PANTHER" id="PTHR30055">
    <property type="entry name" value="HTH-TYPE TRANSCRIPTIONAL REGULATOR RUTR"/>
    <property type="match status" value="1"/>
</dbReference>
<dbReference type="PROSITE" id="PS50977">
    <property type="entry name" value="HTH_TETR_2"/>
    <property type="match status" value="1"/>
</dbReference>
<evidence type="ECO:0000313" key="4">
    <source>
        <dbReference type="EMBL" id="GEN13020.1"/>
    </source>
</evidence>
<evidence type="ECO:0000256" key="2">
    <source>
        <dbReference type="PROSITE-ProRule" id="PRU00335"/>
    </source>
</evidence>
<dbReference type="SUPFAM" id="SSF46689">
    <property type="entry name" value="Homeodomain-like"/>
    <property type="match status" value="1"/>
</dbReference>
<dbReference type="GO" id="GO:0003700">
    <property type="term" value="F:DNA-binding transcription factor activity"/>
    <property type="evidence" value="ECO:0007669"/>
    <property type="project" value="TreeGrafter"/>
</dbReference>
<comment type="caution">
    <text evidence="4">The sequence shown here is derived from an EMBL/GenBank/DDBJ whole genome shotgun (WGS) entry which is preliminary data.</text>
</comment>
<evidence type="ECO:0000256" key="1">
    <source>
        <dbReference type="ARBA" id="ARBA00023125"/>
    </source>
</evidence>
<reference evidence="5 6" key="1">
    <citation type="submission" date="2016-10" db="EMBL/GenBank/DDBJ databases">
        <authorList>
            <person name="Varghese N."/>
            <person name="Submissions S."/>
        </authorList>
    </citation>
    <scope>NUCLEOTIDE SEQUENCE [LARGE SCALE GENOMIC DNA]</scope>
    <source>
        <strain evidence="5 6">DSM 16525</strain>
    </source>
</reference>
<dbReference type="InterPro" id="IPR001647">
    <property type="entry name" value="HTH_TetR"/>
</dbReference>
<feature type="domain" description="HTH tetR-type" evidence="3">
    <location>
        <begin position="19"/>
        <end position="79"/>
    </location>
</feature>